<reference evidence="2" key="2">
    <citation type="journal article" date="2024" name="Plant">
        <title>Genomic evolution and insights into agronomic trait innovations of Sesamum species.</title>
        <authorList>
            <person name="Miao H."/>
            <person name="Wang L."/>
            <person name="Qu L."/>
            <person name="Liu H."/>
            <person name="Sun Y."/>
            <person name="Le M."/>
            <person name="Wang Q."/>
            <person name="Wei S."/>
            <person name="Zheng Y."/>
            <person name="Lin W."/>
            <person name="Duan Y."/>
            <person name="Cao H."/>
            <person name="Xiong S."/>
            <person name="Wang X."/>
            <person name="Wei L."/>
            <person name="Li C."/>
            <person name="Ma Q."/>
            <person name="Ju M."/>
            <person name="Zhao R."/>
            <person name="Li G."/>
            <person name="Mu C."/>
            <person name="Tian Q."/>
            <person name="Mei H."/>
            <person name="Zhang T."/>
            <person name="Gao T."/>
            <person name="Zhang H."/>
        </authorList>
    </citation>
    <scope>NUCLEOTIDE SEQUENCE</scope>
    <source>
        <strain evidence="2">3651</strain>
    </source>
</reference>
<accession>A0AAE1YJD9</accession>
<dbReference type="EMBL" id="JACGWO010000003">
    <property type="protein sequence ID" value="KAK4431291.1"/>
    <property type="molecule type" value="Genomic_DNA"/>
</dbReference>
<dbReference type="AlphaFoldDB" id="A0AAE1YJD9"/>
<evidence type="ECO:0000313" key="2">
    <source>
        <dbReference type="EMBL" id="KAK4431291.1"/>
    </source>
</evidence>
<name>A0AAE1YJD9_9LAMI</name>
<protein>
    <submittedName>
        <fullName evidence="2">Uncharacterized protein</fullName>
    </submittedName>
</protein>
<comment type="caution">
    <text evidence="2">The sequence shown here is derived from an EMBL/GenBank/DDBJ whole genome shotgun (WGS) entry which is preliminary data.</text>
</comment>
<feature type="region of interest" description="Disordered" evidence="1">
    <location>
        <begin position="86"/>
        <end position="143"/>
    </location>
</feature>
<feature type="compositionally biased region" description="Basic and acidic residues" evidence="1">
    <location>
        <begin position="97"/>
        <end position="111"/>
    </location>
</feature>
<evidence type="ECO:0000313" key="3">
    <source>
        <dbReference type="Proteomes" id="UP001293254"/>
    </source>
</evidence>
<reference evidence="2" key="1">
    <citation type="submission" date="2020-06" db="EMBL/GenBank/DDBJ databases">
        <authorList>
            <person name="Li T."/>
            <person name="Hu X."/>
            <person name="Zhang T."/>
            <person name="Song X."/>
            <person name="Zhang H."/>
            <person name="Dai N."/>
            <person name="Sheng W."/>
            <person name="Hou X."/>
            <person name="Wei L."/>
        </authorList>
    </citation>
    <scope>NUCLEOTIDE SEQUENCE</scope>
    <source>
        <strain evidence="2">3651</strain>
        <tissue evidence="2">Leaf</tissue>
    </source>
</reference>
<proteinExistence type="predicted"/>
<evidence type="ECO:0000256" key="1">
    <source>
        <dbReference type="SAM" id="MobiDB-lite"/>
    </source>
</evidence>
<dbReference type="Proteomes" id="UP001293254">
    <property type="component" value="Unassembled WGS sequence"/>
</dbReference>
<gene>
    <name evidence="2" type="ORF">Salat_0891200</name>
</gene>
<keyword evidence="3" id="KW-1185">Reference proteome</keyword>
<feature type="compositionally biased region" description="Basic and acidic residues" evidence="1">
    <location>
        <begin position="130"/>
        <end position="143"/>
    </location>
</feature>
<sequence length="143" mass="15947">MYTKAGGKGCNIAIYYSPPGHTLDSGIKILEGDGGIRDLIRDYKGLNVISIYIKEKPGPILAMDGQGNILKNDEQLPQLEVDFNQQGIGECEETEIRDEGNENRDEGVGEREEPEIRDEGVGEREEPEIRDEGIGEREESKIR</sequence>
<organism evidence="2 3">
    <name type="scientific">Sesamum alatum</name>
    <dbReference type="NCBI Taxonomy" id="300844"/>
    <lineage>
        <taxon>Eukaryota</taxon>
        <taxon>Viridiplantae</taxon>
        <taxon>Streptophyta</taxon>
        <taxon>Embryophyta</taxon>
        <taxon>Tracheophyta</taxon>
        <taxon>Spermatophyta</taxon>
        <taxon>Magnoliopsida</taxon>
        <taxon>eudicotyledons</taxon>
        <taxon>Gunneridae</taxon>
        <taxon>Pentapetalae</taxon>
        <taxon>asterids</taxon>
        <taxon>lamiids</taxon>
        <taxon>Lamiales</taxon>
        <taxon>Pedaliaceae</taxon>
        <taxon>Sesamum</taxon>
    </lineage>
</organism>